<gene>
    <name evidence="1" type="ORF">J2S02_000733</name>
</gene>
<name>A0ABT9YWN9_9BACI</name>
<dbReference type="EMBL" id="JAUSTZ010000001">
    <property type="protein sequence ID" value="MDQ0224411.1"/>
    <property type="molecule type" value="Genomic_DNA"/>
</dbReference>
<proteinExistence type="predicted"/>
<comment type="caution">
    <text evidence="1">The sequence shown here is derived from an EMBL/GenBank/DDBJ whole genome shotgun (WGS) entry which is preliminary data.</text>
</comment>
<dbReference type="Proteomes" id="UP001232245">
    <property type="component" value="Unassembled WGS sequence"/>
</dbReference>
<evidence type="ECO:0000313" key="1">
    <source>
        <dbReference type="EMBL" id="MDQ0224411.1"/>
    </source>
</evidence>
<keyword evidence="2" id="KW-1185">Reference proteome</keyword>
<evidence type="ECO:0000313" key="2">
    <source>
        <dbReference type="Proteomes" id="UP001232245"/>
    </source>
</evidence>
<organism evidence="1 2">
    <name type="scientific">Metabacillus niabensis</name>
    <dbReference type="NCBI Taxonomy" id="324854"/>
    <lineage>
        <taxon>Bacteria</taxon>
        <taxon>Bacillati</taxon>
        <taxon>Bacillota</taxon>
        <taxon>Bacilli</taxon>
        <taxon>Bacillales</taxon>
        <taxon>Bacillaceae</taxon>
        <taxon>Metabacillus</taxon>
    </lineage>
</organism>
<protein>
    <submittedName>
        <fullName evidence="1">Uncharacterized protein</fullName>
    </submittedName>
</protein>
<reference evidence="1 2" key="1">
    <citation type="submission" date="2023-07" db="EMBL/GenBank/DDBJ databases">
        <title>Genomic Encyclopedia of Type Strains, Phase IV (KMG-IV): sequencing the most valuable type-strain genomes for metagenomic binning, comparative biology and taxonomic classification.</title>
        <authorList>
            <person name="Goeker M."/>
        </authorList>
    </citation>
    <scope>NUCLEOTIDE SEQUENCE [LARGE SCALE GENOMIC DNA]</scope>
    <source>
        <strain evidence="1 2">DSM 17723</strain>
    </source>
</reference>
<sequence length="85" mass="10230">MVELEIAKSCILEQIYSQLEDDLKHGIKAERYWLEVLNKEYLESFAYFEILKASHQINDDVEFSKFVRGILEFVNLKRNEILFER</sequence>
<accession>A0ABT9YWN9</accession>
<dbReference type="RefSeq" id="WP_174879994.1">
    <property type="nucleotide sequence ID" value="NZ_CADEPK010000086.1"/>
</dbReference>